<feature type="region of interest" description="Disordered" evidence="3">
    <location>
        <begin position="1"/>
        <end position="40"/>
    </location>
</feature>
<dbReference type="GO" id="GO:0003723">
    <property type="term" value="F:RNA binding"/>
    <property type="evidence" value="ECO:0007669"/>
    <property type="project" value="UniProtKB-UniRule"/>
</dbReference>
<reference evidence="6" key="1">
    <citation type="submission" date="2025-08" db="UniProtKB">
        <authorList>
            <consortium name="RefSeq"/>
        </authorList>
    </citation>
    <scope>IDENTIFICATION</scope>
</reference>
<gene>
    <name evidence="6" type="primary">LOC105173938</name>
</gene>
<keyword evidence="1 2" id="KW-0694">RNA-binding</keyword>
<protein>
    <submittedName>
        <fullName evidence="6">Nucleolin isoform X1</fullName>
    </submittedName>
</protein>
<evidence type="ECO:0000259" key="4">
    <source>
        <dbReference type="PROSITE" id="PS50102"/>
    </source>
</evidence>
<feature type="compositionally biased region" description="Low complexity" evidence="3">
    <location>
        <begin position="21"/>
        <end position="40"/>
    </location>
</feature>
<dbReference type="PROSITE" id="PS50102">
    <property type="entry name" value="RRM"/>
    <property type="match status" value="3"/>
</dbReference>
<dbReference type="AlphaFoldDB" id="A0A6I9U9A1"/>
<dbReference type="GeneID" id="105173938"/>
<dbReference type="SMART" id="SM00360">
    <property type="entry name" value="RRM"/>
    <property type="match status" value="3"/>
</dbReference>
<feature type="domain" description="RRM" evidence="4">
    <location>
        <begin position="541"/>
        <end position="611"/>
    </location>
</feature>
<dbReference type="Pfam" id="PF00076">
    <property type="entry name" value="RRM_1"/>
    <property type="match status" value="3"/>
</dbReference>
<dbReference type="SUPFAM" id="SSF54928">
    <property type="entry name" value="RNA-binding domain, RBD"/>
    <property type="match status" value="2"/>
</dbReference>
<dbReference type="InParanoid" id="A0A6I9U9A1"/>
<feature type="region of interest" description="Disordered" evidence="3">
    <location>
        <begin position="794"/>
        <end position="816"/>
    </location>
</feature>
<name>A0A6I9U9A1_SESIN</name>
<accession>A0A6I9U9A1</accession>
<dbReference type="Proteomes" id="UP000504604">
    <property type="component" value="Linkage group LG11"/>
</dbReference>
<evidence type="ECO:0000313" key="6">
    <source>
        <dbReference type="RefSeq" id="XP_011094162.1"/>
    </source>
</evidence>
<dbReference type="Gene3D" id="3.30.70.330">
    <property type="match status" value="3"/>
</dbReference>
<dbReference type="PANTHER" id="PTHR21245">
    <property type="entry name" value="HETEROGENEOUS NUCLEAR RIBONUCLEOPROTEIN"/>
    <property type="match status" value="1"/>
</dbReference>
<dbReference type="CDD" id="cd00590">
    <property type="entry name" value="RRM_SF"/>
    <property type="match status" value="2"/>
</dbReference>
<feature type="region of interest" description="Disordered" evidence="3">
    <location>
        <begin position="158"/>
        <end position="194"/>
    </location>
</feature>
<proteinExistence type="predicted"/>
<dbReference type="RefSeq" id="XP_011094162.1">
    <property type="nucleotide sequence ID" value="XM_011095860.2"/>
</dbReference>
<dbReference type="OrthoDB" id="3800936at2759"/>
<evidence type="ECO:0000256" key="2">
    <source>
        <dbReference type="PROSITE-ProRule" id="PRU00176"/>
    </source>
</evidence>
<feature type="domain" description="RRM" evidence="4">
    <location>
        <begin position="717"/>
        <end position="797"/>
    </location>
</feature>
<evidence type="ECO:0000256" key="3">
    <source>
        <dbReference type="SAM" id="MobiDB-lite"/>
    </source>
</evidence>
<sequence>MPPKSAYAAGPPCRTSREIARSSMPNSRNSNSVNSAAPAPTTTVTRAFVIPPPSTVTHASPEPSQKYLRVNSMDTGNTAATSCHATSHFSQTQSRCSQKALVRNSCTVKSDIGRITTDDNVETETSLHTKNTMLERFGPEKTVHVEGETVVRSGDVARNESILSSEQVERPNENDDSSMQPVTRPETEGVASGVAVPATRKRKIVKKIVRVVKKVIKKRVPKRVPISSSENQGLMEEAPNVVKLNQVTESSNLVHNVIEKSNLVDVVTERSCLVNEVMRQSNITNANLVDRVTKKTITANEVMEKSNIDDRVMETSKVDQAASLLEPIACMKGNDVRDIDSVDAEASKLNRGAHVPAAMIDEKGDLRCIMKMETSKVNIVTRVPQQMVSEKGKCLSADYCVENDEVKSYDAMTGVDVNDLNVCNRNSMEVENVSYAPKINTETERSKHISDYVMESASNDSTVVNQNMDIVNKEDVGPVASQNVGPVRNKSIVCVGEKNGSTIEKQRSRNMEVANDAVALNEALLLSGEMEALERKKRRRTEIFVSELGEDTNENDIRKVFEEAGTVTEVRLMMNSKTGKNKGFAFVRFATAADANKALAKYSKVKICGKQCGAAPVQGNDAIFIGNIDRIWKTEDVRSLLEKAGFEKIDMVILKADPNNIEKNRGFAFVEFETSKDAQIAFNKLQKKNLFGKNLKIKVAWAQPLMEPAEEELLKVKSVYAEYLPSSWDEEKVKEYFRRFGEIESVVLAKDLPSSRRKDFAFINYTSRDAALLCIEAIGRERLEHDGSKVEMTASLAKPVSKSKQMEHVSSLTSKRLPKKNLKSLQSTAKPYEPRNKGKLAIRSYGQAKVDNSSCTTNELLQILRQQAASSHILPPRNIDTTPPHHHLPLPASKRPFSLLEHDPLYLEPRGLPRQCTGSSYPISGPSALSHGFSMASRPYHHEQALGFTSESFGWRNMYPSHFQIQEQEAPYYGNNSMYRRH</sequence>
<dbReference type="InterPro" id="IPR012677">
    <property type="entry name" value="Nucleotide-bd_a/b_plait_sf"/>
</dbReference>
<organism evidence="5 6">
    <name type="scientific">Sesamum indicum</name>
    <name type="common">Oriental sesame</name>
    <name type="synonym">Sesamum orientale</name>
    <dbReference type="NCBI Taxonomy" id="4182"/>
    <lineage>
        <taxon>Eukaryota</taxon>
        <taxon>Viridiplantae</taxon>
        <taxon>Streptophyta</taxon>
        <taxon>Embryophyta</taxon>
        <taxon>Tracheophyta</taxon>
        <taxon>Spermatophyta</taxon>
        <taxon>Magnoliopsida</taxon>
        <taxon>eudicotyledons</taxon>
        <taxon>Gunneridae</taxon>
        <taxon>Pentapetalae</taxon>
        <taxon>asterids</taxon>
        <taxon>lamiids</taxon>
        <taxon>Lamiales</taxon>
        <taxon>Pedaliaceae</taxon>
        <taxon>Sesamum</taxon>
    </lineage>
</organism>
<evidence type="ECO:0000256" key="1">
    <source>
        <dbReference type="ARBA" id="ARBA00022884"/>
    </source>
</evidence>
<dbReference type="InterPro" id="IPR000504">
    <property type="entry name" value="RRM_dom"/>
</dbReference>
<dbReference type="KEGG" id="sind:105173938"/>
<keyword evidence="5" id="KW-1185">Reference proteome</keyword>
<dbReference type="InterPro" id="IPR035979">
    <property type="entry name" value="RBD_domain_sf"/>
</dbReference>
<feature type="domain" description="RRM" evidence="4">
    <location>
        <begin position="621"/>
        <end position="704"/>
    </location>
</feature>
<evidence type="ECO:0000313" key="5">
    <source>
        <dbReference type="Proteomes" id="UP000504604"/>
    </source>
</evidence>